<name>A0A6J4UV89_9DEIN</name>
<sequence length="588" mass="63170">MKVVVKGCSFASLMLLAACSGLAPEVPTLESLDTTTTLRIPIVATSDDAEEISGGSMQLGGGLLDLRAKDGIVQTVGLRFQKVAIPQSAKITAAHIQVASGANDTGVVTLEVRGVAADSAATFMTTKNDLGSRTKTAAASTWRPLEWLQGKPYQTGDLSPIVQEIVSRSGWQSGNALAFSIAGTGGTAERAAIAYGGKVEHRPVLVVTFDTGESVAPTPTPAPAPAPAPEPTPTPAPTPEPTDPQEPSPVGGDQAMWHQRLLATVENPRYPSASLDPEKLAATGDLYRLGRDLNTNLTALMLAYRETGDRALVEHLDNVMNIAKGKLADTNGDGYKSWLYLTKTDASSEPFLGTDLHKMDEMLTHSLVAAAAYTLKQAGYSSAAFWTDYLKNDFEAKWRQRSNKPSGYPFLSHFLVHPTTNFIRYHLYMSKLTGDSSYYTEAKRLAGQIRGTMRLSGQGYVWDHKVLQTSGCQPMVYVRYTTQALADIATADVSLFDSTFMEKVAYTMAHMALNNTDGTSLASTICGGGTYGSLYTFAQHPYAQLAAWDNSGRLEIAAERVYAATERYNMSSPTTSNVAAQMVFSLGR</sequence>
<feature type="signal peptide" evidence="2">
    <location>
        <begin position="1"/>
        <end position="23"/>
    </location>
</feature>
<dbReference type="SUPFAM" id="SSF48208">
    <property type="entry name" value="Six-hairpin glycosidases"/>
    <property type="match status" value="1"/>
</dbReference>
<dbReference type="PROSITE" id="PS51257">
    <property type="entry name" value="PROKAR_LIPOPROTEIN"/>
    <property type="match status" value="1"/>
</dbReference>
<proteinExistence type="predicted"/>
<reference evidence="3" key="1">
    <citation type="submission" date="2020-02" db="EMBL/GenBank/DDBJ databases">
        <authorList>
            <person name="Meier V. D."/>
        </authorList>
    </citation>
    <scope>NUCLEOTIDE SEQUENCE</scope>
    <source>
        <strain evidence="3">AVDCRST_MAG86</strain>
    </source>
</reference>
<dbReference type="InterPro" id="IPR008928">
    <property type="entry name" value="6-hairpin_glycosidase_sf"/>
</dbReference>
<protein>
    <submittedName>
        <fullName evidence="3">Uncharacterized protein</fullName>
    </submittedName>
</protein>
<evidence type="ECO:0000256" key="1">
    <source>
        <dbReference type="SAM" id="MobiDB-lite"/>
    </source>
</evidence>
<evidence type="ECO:0000256" key="2">
    <source>
        <dbReference type="SAM" id="SignalP"/>
    </source>
</evidence>
<dbReference type="GO" id="GO:0005975">
    <property type="term" value="P:carbohydrate metabolic process"/>
    <property type="evidence" value="ECO:0007669"/>
    <property type="project" value="InterPro"/>
</dbReference>
<evidence type="ECO:0000313" key="3">
    <source>
        <dbReference type="EMBL" id="CAA9560130.1"/>
    </source>
</evidence>
<dbReference type="EMBL" id="CADCWP010000036">
    <property type="protein sequence ID" value="CAA9560130.1"/>
    <property type="molecule type" value="Genomic_DNA"/>
</dbReference>
<organism evidence="3">
    <name type="scientific">uncultured Truepera sp</name>
    <dbReference type="NCBI Taxonomy" id="543023"/>
    <lineage>
        <taxon>Bacteria</taxon>
        <taxon>Thermotogati</taxon>
        <taxon>Deinococcota</taxon>
        <taxon>Deinococci</taxon>
        <taxon>Trueperales</taxon>
        <taxon>Trueperaceae</taxon>
        <taxon>Truepera</taxon>
        <taxon>environmental samples</taxon>
    </lineage>
</organism>
<feature type="compositionally biased region" description="Pro residues" evidence="1">
    <location>
        <begin position="218"/>
        <end position="247"/>
    </location>
</feature>
<keyword evidence="2" id="KW-0732">Signal</keyword>
<feature type="chain" id="PRO_5026707403" evidence="2">
    <location>
        <begin position="24"/>
        <end position="588"/>
    </location>
</feature>
<accession>A0A6J4UV89</accession>
<dbReference type="AlphaFoldDB" id="A0A6J4UV89"/>
<feature type="region of interest" description="Disordered" evidence="1">
    <location>
        <begin position="212"/>
        <end position="253"/>
    </location>
</feature>
<gene>
    <name evidence="3" type="ORF">AVDCRST_MAG86-546</name>
</gene>